<proteinExistence type="inferred from homology"/>
<evidence type="ECO:0000256" key="2">
    <source>
        <dbReference type="ARBA" id="ARBA00009853"/>
    </source>
</evidence>
<accession>A0A176XDU8</accession>
<dbReference type="GO" id="GO:0016020">
    <property type="term" value="C:membrane"/>
    <property type="evidence" value="ECO:0007669"/>
    <property type="project" value="UniProtKB-SubCell"/>
</dbReference>
<keyword evidence="7" id="KW-0732">Signal</keyword>
<dbReference type="RefSeq" id="WP_063949110.1">
    <property type="nucleotide sequence ID" value="NZ_LXPS01000011.1"/>
</dbReference>
<feature type="transmembrane region" description="Helical" evidence="6">
    <location>
        <begin position="175"/>
        <end position="197"/>
    </location>
</feature>
<evidence type="ECO:0000259" key="8">
    <source>
        <dbReference type="Pfam" id="PF00892"/>
    </source>
</evidence>
<comment type="subcellular location">
    <subcellularLocation>
        <location evidence="1">Membrane</location>
        <topology evidence="1">Multi-pass membrane protein</topology>
    </subcellularLocation>
</comment>
<organism evidence="9 10">
    <name type="scientific">Agrobacterium tumefaciens</name>
    <dbReference type="NCBI Taxonomy" id="358"/>
    <lineage>
        <taxon>Bacteria</taxon>
        <taxon>Pseudomonadati</taxon>
        <taxon>Pseudomonadota</taxon>
        <taxon>Alphaproteobacteria</taxon>
        <taxon>Hyphomicrobiales</taxon>
        <taxon>Rhizobiaceae</taxon>
        <taxon>Rhizobium/Agrobacterium group</taxon>
        <taxon>Agrobacterium</taxon>
        <taxon>Agrobacterium tumefaciens complex</taxon>
    </lineage>
</organism>
<dbReference type="InterPro" id="IPR000620">
    <property type="entry name" value="EamA_dom"/>
</dbReference>
<dbReference type="InterPro" id="IPR037185">
    <property type="entry name" value="EmrE-like"/>
</dbReference>
<feature type="transmembrane region" description="Helical" evidence="6">
    <location>
        <begin position="264"/>
        <end position="282"/>
    </location>
</feature>
<keyword evidence="4 6" id="KW-1133">Transmembrane helix</keyword>
<evidence type="ECO:0000313" key="10">
    <source>
        <dbReference type="Proteomes" id="UP000077098"/>
    </source>
</evidence>
<evidence type="ECO:0000256" key="4">
    <source>
        <dbReference type="ARBA" id="ARBA00022989"/>
    </source>
</evidence>
<dbReference type="EMBL" id="LXPS01000011">
    <property type="protein sequence ID" value="OAE47345.1"/>
    <property type="molecule type" value="Genomic_DNA"/>
</dbReference>
<protein>
    <recommendedName>
        <fullName evidence="8">EamA domain-containing protein</fullName>
    </recommendedName>
</protein>
<feature type="domain" description="EamA" evidence="8">
    <location>
        <begin position="8"/>
        <end position="140"/>
    </location>
</feature>
<feature type="transmembrane region" description="Helical" evidence="6">
    <location>
        <begin position="242"/>
        <end position="258"/>
    </location>
</feature>
<dbReference type="Pfam" id="PF00892">
    <property type="entry name" value="EamA"/>
    <property type="match status" value="2"/>
</dbReference>
<evidence type="ECO:0000256" key="3">
    <source>
        <dbReference type="ARBA" id="ARBA00022692"/>
    </source>
</evidence>
<feature type="transmembrane region" description="Helical" evidence="6">
    <location>
        <begin position="67"/>
        <end position="89"/>
    </location>
</feature>
<feature type="transmembrane region" description="Helical" evidence="6">
    <location>
        <begin position="209"/>
        <end position="230"/>
    </location>
</feature>
<evidence type="ECO:0000256" key="5">
    <source>
        <dbReference type="ARBA" id="ARBA00023136"/>
    </source>
</evidence>
<evidence type="ECO:0000256" key="7">
    <source>
        <dbReference type="SAM" id="SignalP"/>
    </source>
</evidence>
<evidence type="ECO:0000256" key="6">
    <source>
        <dbReference type="SAM" id="Phobius"/>
    </source>
</evidence>
<keyword evidence="5 6" id="KW-0472">Membrane</keyword>
<comment type="caution">
    <text evidence="9">The sequence shown here is derived from an EMBL/GenBank/DDBJ whole genome shotgun (WGS) entry which is preliminary data.</text>
</comment>
<dbReference type="AlphaFoldDB" id="A0A176XDU8"/>
<feature type="transmembrane region" description="Helical" evidence="6">
    <location>
        <begin position="146"/>
        <end position="163"/>
    </location>
</feature>
<feature type="transmembrane region" description="Helical" evidence="6">
    <location>
        <begin position="95"/>
        <end position="116"/>
    </location>
</feature>
<gene>
    <name evidence="9" type="ORF">A7J57_13590</name>
</gene>
<feature type="transmembrane region" description="Helical" evidence="6">
    <location>
        <begin position="123"/>
        <end position="140"/>
    </location>
</feature>
<name>A0A176XDU8_AGRTU</name>
<dbReference type="PANTHER" id="PTHR22911">
    <property type="entry name" value="ACYL-MALONYL CONDENSING ENZYME-RELATED"/>
    <property type="match status" value="1"/>
</dbReference>
<dbReference type="SUPFAM" id="SSF103481">
    <property type="entry name" value="Multidrug resistance efflux transporter EmrE"/>
    <property type="match status" value="2"/>
</dbReference>
<feature type="chain" id="PRO_5008053349" description="EamA domain-containing protein" evidence="7">
    <location>
        <begin position="25"/>
        <end position="322"/>
    </location>
</feature>
<feature type="domain" description="EamA" evidence="8">
    <location>
        <begin position="149"/>
        <end position="276"/>
    </location>
</feature>
<keyword evidence="3 6" id="KW-0812">Transmembrane</keyword>
<feature type="signal peptide" evidence="7">
    <location>
        <begin position="1"/>
        <end position="24"/>
    </location>
</feature>
<dbReference type="Proteomes" id="UP000077098">
    <property type="component" value="Unassembled WGS sequence"/>
</dbReference>
<reference evidence="9 10" key="1">
    <citation type="submission" date="2016-05" db="EMBL/GenBank/DDBJ databases">
        <authorList>
            <person name="Lavstsen T."/>
            <person name="Jespersen J.S."/>
        </authorList>
    </citation>
    <scope>NUCLEOTIDE SEQUENCE [LARGE SCALE GENOMIC DNA]</scope>
    <source>
        <strain evidence="9 10">KCJ1736</strain>
    </source>
</reference>
<dbReference type="PANTHER" id="PTHR22911:SF6">
    <property type="entry name" value="SOLUTE CARRIER FAMILY 35 MEMBER G1"/>
    <property type="match status" value="1"/>
</dbReference>
<sequence>MALTDNSRGALLMALAMASFTANDALTKSVTPYINTGQIMFVRGIITVVLIYIAARHFGALRPLKTLLRPIIILRCLCEVTAAVLYLTALGLIEFSNASAILQSLPLIVTLGAALFLREPVGWRRWVAIITGFIGVLVIIRPGPEGFTSGALLVVASLAVTAARDLLTRKMYADVPSLAITVITAFVNMAVGGLLIVPFGGWQPMNVAIVSHLAASAILVLVGYQAIILAMRTGEISFVAPFRYTSLLWGFMIGVFFFNEKIDSYTVVGAVIVIGSGLYTFYRESLRKRSQMAKRSAATPTAATTVRPASVAKAAVTEEAGE</sequence>
<evidence type="ECO:0000313" key="9">
    <source>
        <dbReference type="EMBL" id="OAE47345.1"/>
    </source>
</evidence>
<evidence type="ECO:0000256" key="1">
    <source>
        <dbReference type="ARBA" id="ARBA00004141"/>
    </source>
</evidence>
<comment type="similarity">
    <text evidence="2">Belongs to the drug/metabolite transporter (DMT) superfamily. 10 TMS drug/metabolite exporter (DME) (TC 2.A.7.3) family.</text>
</comment>
<feature type="transmembrane region" description="Helical" evidence="6">
    <location>
        <begin position="37"/>
        <end position="55"/>
    </location>
</feature>